<keyword evidence="2" id="KW-0479">Metal-binding</keyword>
<keyword evidence="1" id="KW-0540">Nuclease</keyword>
<dbReference type="GO" id="GO:0030490">
    <property type="term" value="P:maturation of SSU-rRNA"/>
    <property type="evidence" value="ECO:0007669"/>
    <property type="project" value="TreeGrafter"/>
</dbReference>
<dbReference type="Gene3D" id="3.40.50.1010">
    <property type="entry name" value="5'-nuclease"/>
    <property type="match status" value="1"/>
</dbReference>
<evidence type="ECO:0000259" key="5">
    <source>
        <dbReference type="Pfam" id="PF17146"/>
    </source>
</evidence>
<gene>
    <name evidence="6" type="ORF">TPC1_11239</name>
</gene>
<feature type="non-terminal residue" evidence="6">
    <location>
        <position position="1"/>
    </location>
</feature>
<evidence type="ECO:0000313" key="6">
    <source>
        <dbReference type="EMBL" id="JAP95682.1"/>
    </source>
</evidence>
<dbReference type="InterPro" id="IPR033411">
    <property type="entry name" value="Ribonuclease_PIN"/>
</dbReference>
<evidence type="ECO:0000256" key="3">
    <source>
        <dbReference type="ARBA" id="ARBA00022801"/>
    </source>
</evidence>
<dbReference type="Pfam" id="PF17146">
    <property type="entry name" value="PIN_6"/>
    <property type="match status" value="1"/>
</dbReference>
<accession>A0A146KG47</accession>
<dbReference type="InterPro" id="IPR039907">
    <property type="entry name" value="NOB1"/>
</dbReference>
<protein>
    <submittedName>
        <fullName evidence="6">Nin one binding protein-like protein</fullName>
    </submittedName>
</protein>
<dbReference type="GO" id="GO:0046872">
    <property type="term" value="F:metal ion binding"/>
    <property type="evidence" value="ECO:0007669"/>
    <property type="project" value="UniProtKB-KW"/>
</dbReference>
<proteinExistence type="predicted"/>
<evidence type="ECO:0000256" key="4">
    <source>
        <dbReference type="SAM" id="MobiDB-lite"/>
    </source>
</evidence>
<sequence>THLVIDTNYILNKIQELHADNVYATPDVINEVKDEQSIEYLNKIDYFSKIQVREPSQKNLQRIRETCISLGELGSVSRQDIGVLALSLDILEEFSQFQFKPIDSSFQEQFKGVFFDSDEPSKAMLRKKQKEAEELEMKKAKEDEEYLQKFYARQNKKKQIDYYDVVLEKAEIQAEVKDEQDNQIDNQEENKENNQEQVQNNQDSKQNSDKKEQKQDLNALAGWGDWATQTTDLQNFESVELKSEIGLFTLDNAMQNIALQLEIPLVTPSKQQITKITKYALKCQACCSVFINMEQIILYQRNKPYFEALLNDQYDQAQLTCPECANKGLSRVSCFISNSQVTFSKGRKFFKNVICNNYCDLSRKKYNQIKNKYLLHPELYEERLLRVLQNKTPSKFEFGAAVQGAGVERDVEIAYFMRRNRKGVAFDKGVK</sequence>
<dbReference type="GO" id="GO:0016787">
    <property type="term" value="F:hydrolase activity"/>
    <property type="evidence" value="ECO:0007669"/>
    <property type="project" value="UniProtKB-KW"/>
</dbReference>
<dbReference type="PANTHER" id="PTHR12814:SF2">
    <property type="entry name" value="RNA-BINDING PROTEIN NOB1"/>
    <property type="match status" value="1"/>
</dbReference>
<reference evidence="6" key="1">
    <citation type="submission" date="2015-07" db="EMBL/GenBank/DDBJ databases">
        <title>Adaptation to a free-living lifestyle via gene acquisitions in the diplomonad Trepomonas sp. PC1.</title>
        <authorList>
            <person name="Xu F."/>
            <person name="Jerlstrom-Hultqvist J."/>
            <person name="Kolisko M."/>
            <person name="Simpson A.G.B."/>
            <person name="Roger A.J."/>
            <person name="Svard S.G."/>
            <person name="Andersson J.O."/>
        </authorList>
    </citation>
    <scope>NUCLEOTIDE SEQUENCE</scope>
    <source>
        <strain evidence="6">PC1</strain>
    </source>
</reference>
<evidence type="ECO:0000256" key="1">
    <source>
        <dbReference type="ARBA" id="ARBA00022722"/>
    </source>
</evidence>
<dbReference type="GO" id="GO:0004521">
    <property type="term" value="F:RNA endonuclease activity"/>
    <property type="evidence" value="ECO:0007669"/>
    <property type="project" value="TreeGrafter"/>
</dbReference>
<organism evidence="6">
    <name type="scientific">Trepomonas sp. PC1</name>
    <dbReference type="NCBI Taxonomy" id="1076344"/>
    <lineage>
        <taxon>Eukaryota</taxon>
        <taxon>Metamonada</taxon>
        <taxon>Diplomonadida</taxon>
        <taxon>Hexamitidae</taxon>
        <taxon>Hexamitinae</taxon>
        <taxon>Trepomonas</taxon>
    </lineage>
</organism>
<dbReference type="GO" id="GO:0030688">
    <property type="term" value="C:preribosome, small subunit precursor"/>
    <property type="evidence" value="ECO:0007669"/>
    <property type="project" value="TreeGrafter"/>
</dbReference>
<dbReference type="PANTHER" id="PTHR12814">
    <property type="entry name" value="RNA-BINDING PROTEIN NOB1"/>
    <property type="match status" value="1"/>
</dbReference>
<dbReference type="AlphaFoldDB" id="A0A146KG47"/>
<dbReference type="EMBL" id="GDID01000924">
    <property type="protein sequence ID" value="JAP95682.1"/>
    <property type="molecule type" value="Transcribed_RNA"/>
</dbReference>
<evidence type="ECO:0000256" key="2">
    <source>
        <dbReference type="ARBA" id="ARBA00022723"/>
    </source>
</evidence>
<feature type="domain" description="Ribonuclease PIN" evidence="5">
    <location>
        <begin position="3"/>
        <end position="89"/>
    </location>
</feature>
<feature type="region of interest" description="Disordered" evidence="4">
    <location>
        <begin position="189"/>
        <end position="214"/>
    </location>
</feature>
<name>A0A146KG47_9EUKA</name>
<keyword evidence="3" id="KW-0378">Hydrolase</keyword>